<organism evidence="2 3">
    <name type="scientific">Novosphingobium ginsenosidimutans</name>
    <dbReference type="NCBI Taxonomy" id="1176536"/>
    <lineage>
        <taxon>Bacteria</taxon>
        <taxon>Pseudomonadati</taxon>
        <taxon>Pseudomonadota</taxon>
        <taxon>Alphaproteobacteria</taxon>
        <taxon>Sphingomonadales</taxon>
        <taxon>Sphingomonadaceae</taxon>
        <taxon>Novosphingobium</taxon>
    </lineage>
</organism>
<name>A0A5B8S5T8_9SPHN</name>
<evidence type="ECO:0000313" key="3">
    <source>
        <dbReference type="Proteomes" id="UP000321172"/>
    </source>
</evidence>
<dbReference type="OrthoDB" id="249225at2"/>
<accession>A0A5B8S5T8</accession>
<gene>
    <name evidence="2" type="ORF">FRF71_12615</name>
</gene>
<evidence type="ECO:0000313" key="2">
    <source>
        <dbReference type="EMBL" id="QEA16901.1"/>
    </source>
</evidence>
<dbReference type="AlphaFoldDB" id="A0A5B8S5T8"/>
<dbReference type="InterPro" id="IPR029058">
    <property type="entry name" value="AB_hydrolase_fold"/>
</dbReference>
<dbReference type="NCBIfam" id="TIGR03100">
    <property type="entry name" value="hydr1_PEP"/>
    <property type="match status" value="1"/>
</dbReference>
<evidence type="ECO:0000259" key="1">
    <source>
        <dbReference type="Pfam" id="PF12697"/>
    </source>
</evidence>
<dbReference type="InterPro" id="IPR017531">
    <property type="entry name" value="Hydrolase-1_PEP"/>
</dbReference>
<protein>
    <submittedName>
        <fullName evidence="2">Hydrolase 1, exosortase A system-associated</fullName>
    </submittedName>
</protein>
<keyword evidence="3" id="KW-1185">Reference proteome</keyword>
<dbReference type="SUPFAM" id="SSF53474">
    <property type="entry name" value="alpha/beta-Hydrolases"/>
    <property type="match status" value="1"/>
</dbReference>
<feature type="domain" description="AB hydrolase-1" evidence="1">
    <location>
        <begin position="39"/>
        <end position="252"/>
    </location>
</feature>
<dbReference type="EMBL" id="CP042345">
    <property type="protein sequence ID" value="QEA16901.1"/>
    <property type="molecule type" value="Genomic_DNA"/>
</dbReference>
<keyword evidence="2" id="KW-0378">Hydrolase</keyword>
<dbReference type="GO" id="GO:0016787">
    <property type="term" value="F:hydrolase activity"/>
    <property type="evidence" value="ECO:0007669"/>
    <property type="project" value="UniProtKB-KW"/>
</dbReference>
<sequence length="271" mass="28570">MTRRPVAFACDGSEMVGTLDLAAGRTGLLIVTGGNELRAGPWGSQAQIAEKVATAGFPTFRFDRRGVGDSAGDNAGFARSAADIAAAVAAFRAQVPTLERIVAFGNCDAASALMLAGGAGLDALALANPWTFEPEPGAAPEVAKAPAQQTMPPSVLRRHYLRRLTDPRAIWRLLTGQVELSKMASSLTEAAKSDGAPTPLAKQLADGLARFTGPVTILLAENDRTAQAFLANWDKADPHLHMCPGASHSFIEPQARLWLLGQILAMLRSFN</sequence>
<dbReference type="Proteomes" id="UP000321172">
    <property type="component" value="Chromosome"/>
</dbReference>
<dbReference type="RefSeq" id="WP_147090980.1">
    <property type="nucleotide sequence ID" value="NZ_BAABJD010000002.1"/>
</dbReference>
<proteinExistence type="predicted"/>
<dbReference type="Gene3D" id="3.40.50.1820">
    <property type="entry name" value="alpha/beta hydrolase"/>
    <property type="match status" value="1"/>
</dbReference>
<dbReference type="KEGG" id="ngf:FRF71_12615"/>
<reference evidence="2 3" key="1">
    <citation type="journal article" date="2013" name="J. Microbiol. Biotechnol.">
        <title>Novosphingobium ginsenosidimutans sp. nov., with the ability to convert ginsenoside.</title>
        <authorList>
            <person name="Kim J.K."/>
            <person name="He D."/>
            <person name="Liu Q.M."/>
            <person name="Park H.Y."/>
            <person name="Jung M.S."/>
            <person name="Yoon M.H."/>
            <person name="Kim S.C."/>
            <person name="Im W.T."/>
        </authorList>
    </citation>
    <scope>NUCLEOTIDE SEQUENCE [LARGE SCALE GENOMIC DNA]</scope>
    <source>
        <strain evidence="2 3">FW-6</strain>
    </source>
</reference>
<dbReference type="InterPro" id="IPR000073">
    <property type="entry name" value="AB_hydrolase_1"/>
</dbReference>
<dbReference type="Pfam" id="PF12697">
    <property type="entry name" value="Abhydrolase_6"/>
    <property type="match status" value="1"/>
</dbReference>